<reference evidence="5 6" key="1">
    <citation type="submission" date="2018-12" db="EMBL/GenBank/DDBJ databases">
        <title>Dyella dinghuensis sp. nov. DHOA06 and Dyella choica sp. nov. 4M-K27, isolated from forest soil.</title>
        <authorList>
            <person name="Qiu L.-H."/>
            <person name="Gao Z.-H."/>
        </authorList>
    </citation>
    <scope>NUCLEOTIDE SEQUENCE [LARGE SCALE GENOMIC DNA]</scope>
    <source>
        <strain evidence="5 6">DHOA06</strain>
    </source>
</reference>
<keyword evidence="3" id="KW-0472">Membrane</keyword>
<dbReference type="Proteomes" id="UP000267077">
    <property type="component" value="Unassembled WGS sequence"/>
</dbReference>
<dbReference type="InterPro" id="IPR001623">
    <property type="entry name" value="DnaJ_domain"/>
</dbReference>
<dbReference type="Gene3D" id="1.10.287.110">
    <property type="entry name" value="DnaJ domain"/>
    <property type="match status" value="1"/>
</dbReference>
<keyword evidence="3" id="KW-1133">Transmembrane helix</keyword>
<dbReference type="Pfam" id="PF00226">
    <property type="entry name" value="DnaJ"/>
    <property type="match status" value="1"/>
</dbReference>
<dbReference type="RefSeq" id="WP_126673757.1">
    <property type="nucleotide sequence ID" value="NZ_RYZR01000005.1"/>
</dbReference>
<feature type="domain" description="J" evidence="4">
    <location>
        <begin position="62"/>
        <end position="125"/>
    </location>
</feature>
<keyword evidence="6" id="KW-1185">Reference proteome</keyword>
<evidence type="ECO:0000313" key="5">
    <source>
        <dbReference type="EMBL" id="RUL64477.1"/>
    </source>
</evidence>
<dbReference type="PRINTS" id="PR00625">
    <property type="entry name" value="JDOMAIN"/>
</dbReference>
<feature type="region of interest" description="Disordered" evidence="2">
    <location>
        <begin position="25"/>
        <end position="58"/>
    </location>
</feature>
<evidence type="ECO:0000256" key="3">
    <source>
        <dbReference type="SAM" id="Phobius"/>
    </source>
</evidence>
<evidence type="ECO:0000256" key="2">
    <source>
        <dbReference type="SAM" id="MobiDB-lite"/>
    </source>
</evidence>
<keyword evidence="1" id="KW-0143">Chaperone</keyword>
<dbReference type="AlphaFoldDB" id="A0A3S0PCT0"/>
<dbReference type="PROSITE" id="PS50076">
    <property type="entry name" value="DNAJ_2"/>
    <property type="match status" value="1"/>
</dbReference>
<evidence type="ECO:0000313" key="6">
    <source>
        <dbReference type="Proteomes" id="UP000267077"/>
    </source>
</evidence>
<accession>A0A3S0PCT0</accession>
<feature type="compositionally biased region" description="Basic and acidic residues" evidence="2">
    <location>
        <begin position="31"/>
        <end position="53"/>
    </location>
</feature>
<dbReference type="CDD" id="cd06257">
    <property type="entry name" value="DnaJ"/>
    <property type="match status" value="1"/>
</dbReference>
<evidence type="ECO:0000259" key="4">
    <source>
        <dbReference type="PROSITE" id="PS50076"/>
    </source>
</evidence>
<dbReference type="SMART" id="SM00271">
    <property type="entry name" value="DnaJ"/>
    <property type="match status" value="1"/>
</dbReference>
<protein>
    <recommendedName>
        <fullName evidence="4">J domain-containing protein</fullName>
    </recommendedName>
</protein>
<dbReference type="SUPFAM" id="SSF46565">
    <property type="entry name" value="Chaperone J-domain"/>
    <property type="match status" value="1"/>
</dbReference>
<dbReference type="OrthoDB" id="9782583at2"/>
<dbReference type="EMBL" id="RYZR01000005">
    <property type="protein sequence ID" value="RUL64477.1"/>
    <property type="molecule type" value="Genomic_DNA"/>
</dbReference>
<keyword evidence="3" id="KW-0812">Transmembrane</keyword>
<gene>
    <name evidence="5" type="ORF">EKH79_10635</name>
</gene>
<comment type="caution">
    <text evidence="5">The sequence shown here is derived from an EMBL/GenBank/DDBJ whole genome shotgun (WGS) entry which is preliminary data.</text>
</comment>
<name>A0A3S0PCT0_9GAMM</name>
<organism evidence="5 6">
    <name type="scientific">Dyella dinghuensis</name>
    <dbReference type="NCBI Taxonomy" id="1920169"/>
    <lineage>
        <taxon>Bacteria</taxon>
        <taxon>Pseudomonadati</taxon>
        <taxon>Pseudomonadota</taxon>
        <taxon>Gammaproteobacteria</taxon>
        <taxon>Lysobacterales</taxon>
        <taxon>Rhodanobacteraceae</taxon>
        <taxon>Dyella</taxon>
    </lineage>
</organism>
<feature type="transmembrane region" description="Helical" evidence="3">
    <location>
        <begin position="6"/>
        <end position="25"/>
    </location>
</feature>
<proteinExistence type="predicted"/>
<dbReference type="InterPro" id="IPR036869">
    <property type="entry name" value="J_dom_sf"/>
</dbReference>
<evidence type="ECO:0000256" key="1">
    <source>
        <dbReference type="ARBA" id="ARBA00023186"/>
    </source>
</evidence>
<sequence length="125" mass="14335">MTAVDIVVIVAGLFFGYRLVSNYLTPNTSREPTRQDADRPRNDPPRQQWERNWEPAAPSTPAWFDVLGVAETADLAQIEYAYRVKISQYHPDKVAQMGEDIRQLAEAKSKEINAAYETAVRLRRR</sequence>